<dbReference type="PANTHER" id="PTHR43190">
    <property type="entry name" value="N-ACETYL-D-GLUCOSAMINE KINASE"/>
    <property type="match status" value="1"/>
</dbReference>
<keyword evidence="2" id="KW-0808">Transferase</keyword>
<dbReference type="RefSeq" id="WP_104069383.1">
    <property type="nucleotide sequence ID" value="NZ_PRDS01000002.1"/>
</dbReference>
<dbReference type="CDD" id="cd24082">
    <property type="entry name" value="ASKHA_NBD_GspK-like"/>
    <property type="match status" value="1"/>
</dbReference>
<protein>
    <submittedName>
        <fullName evidence="2">Glucosamine kinase</fullName>
    </submittedName>
</protein>
<proteinExistence type="predicted"/>
<dbReference type="GO" id="GO:0016301">
    <property type="term" value="F:kinase activity"/>
    <property type="evidence" value="ECO:0007669"/>
    <property type="project" value="UniProtKB-KW"/>
</dbReference>
<evidence type="ECO:0000313" key="2">
    <source>
        <dbReference type="EMBL" id="PPB81535.1"/>
    </source>
</evidence>
<dbReference type="PANTHER" id="PTHR43190:SF3">
    <property type="entry name" value="N-ACETYL-D-GLUCOSAMINE KINASE"/>
    <property type="match status" value="1"/>
</dbReference>
<accession>A0A2S5JJV1</accession>
<dbReference type="InterPro" id="IPR052519">
    <property type="entry name" value="Euk-type_GlcNAc_Kinase"/>
</dbReference>
<feature type="domain" description="ATPase BadF/BadG/BcrA/BcrD type" evidence="1">
    <location>
        <begin position="6"/>
        <end position="248"/>
    </location>
</feature>
<dbReference type="EMBL" id="PRDS01000002">
    <property type="protein sequence ID" value="PPB81535.1"/>
    <property type="molecule type" value="Genomic_DNA"/>
</dbReference>
<dbReference type="Gene3D" id="3.30.420.40">
    <property type="match status" value="2"/>
</dbReference>
<gene>
    <name evidence="2" type="ORF">LV82_00744</name>
</gene>
<dbReference type="SUPFAM" id="SSF53067">
    <property type="entry name" value="Actin-like ATPase domain"/>
    <property type="match status" value="2"/>
</dbReference>
<evidence type="ECO:0000313" key="3">
    <source>
        <dbReference type="Proteomes" id="UP000239736"/>
    </source>
</evidence>
<keyword evidence="3" id="KW-1185">Reference proteome</keyword>
<dbReference type="OrthoDB" id="63487at2"/>
<reference evidence="2 3" key="1">
    <citation type="submission" date="2018-01" db="EMBL/GenBank/DDBJ databases">
        <title>Genomic Encyclopedia of Archaeal and Bacterial Type Strains, Phase II (KMG-II): from individual species to whole genera.</title>
        <authorList>
            <person name="Goeker M."/>
        </authorList>
    </citation>
    <scope>NUCLEOTIDE SEQUENCE [LARGE SCALE GENOMIC DNA]</scope>
    <source>
        <strain evidence="2 3">DSM 12048</strain>
    </source>
</reference>
<evidence type="ECO:0000259" key="1">
    <source>
        <dbReference type="Pfam" id="PF01869"/>
    </source>
</evidence>
<dbReference type="Proteomes" id="UP000239736">
    <property type="component" value="Unassembled WGS sequence"/>
</dbReference>
<comment type="caution">
    <text evidence="2">The sequence shown here is derived from an EMBL/GenBank/DDBJ whole genome shotgun (WGS) entry which is preliminary data.</text>
</comment>
<dbReference type="Pfam" id="PF01869">
    <property type="entry name" value="BcrAD_BadFG"/>
    <property type="match status" value="1"/>
</dbReference>
<dbReference type="InterPro" id="IPR002731">
    <property type="entry name" value="ATPase_BadF"/>
</dbReference>
<name>A0A2S5JJV1_9RHOB</name>
<dbReference type="AlphaFoldDB" id="A0A2S5JJV1"/>
<sequence length="287" mass="29323">MRPVLIGIDGGGSGSRAACLLPDGHRTEVTGGPANVSLREEALNNIKALLVALCTKAGLQREQLAEAKCHIGLAGVLEDQGAKDIAVALGLPKATMSDDQITTITGALADGDGIVVAIGTGSFLGRKQGEHIRRIGGWGLALGDEASGAWMGRRALSLALKSCDGLAPVTAFARRILDRFDGAAGVVRFSLRAAPSDYAALAPEILQAAGQGDDMALSILRDGVGYLQAGIAVLDDTGTCPVCLAGGLGPHYAGFLPHDLKERLIPAAGTALDGALLMAARNAEFDP</sequence>
<keyword evidence="2" id="KW-0418">Kinase</keyword>
<organism evidence="2 3">
    <name type="scientific">Albidovulum inexpectatum</name>
    <dbReference type="NCBI Taxonomy" id="196587"/>
    <lineage>
        <taxon>Bacteria</taxon>
        <taxon>Pseudomonadati</taxon>
        <taxon>Pseudomonadota</taxon>
        <taxon>Alphaproteobacteria</taxon>
        <taxon>Rhodobacterales</taxon>
        <taxon>Paracoccaceae</taxon>
        <taxon>Albidovulum</taxon>
    </lineage>
</organism>
<dbReference type="InterPro" id="IPR043129">
    <property type="entry name" value="ATPase_NBD"/>
</dbReference>